<name>A0A6J6E5Y4_9ZZZZ</name>
<keyword evidence="1" id="KW-1133">Transmembrane helix</keyword>
<keyword evidence="1" id="KW-0472">Membrane</keyword>
<keyword evidence="1" id="KW-0812">Transmembrane</keyword>
<evidence type="ECO:0000256" key="1">
    <source>
        <dbReference type="SAM" id="Phobius"/>
    </source>
</evidence>
<reference evidence="3" key="1">
    <citation type="submission" date="2020-05" db="EMBL/GenBank/DDBJ databases">
        <authorList>
            <person name="Chiriac C."/>
            <person name="Salcher M."/>
            <person name="Ghai R."/>
            <person name="Kavagutti S V."/>
        </authorList>
    </citation>
    <scope>NUCLEOTIDE SEQUENCE</scope>
</reference>
<proteinExistence type="predicted"/>
<organism evidence="3">
    <name type="scientific">freshwater metagenome</name>
    <dbReference type="NCBI Taxonomy" id="449393"/>
    <lineage>
        <taxon>unclassified sequences</taxon>
        <taxon>metagenomes</taxon>
        <taxon>ecological metagenomes</taxon>
    </lineage>
</organism>
<protein>
    <submittedName>
        <fullName evidence="3">Unannotated protein</fullName>
    </submittedName>
</protein>
<evidence type="ECO:0000313" key="3">
    <source>
        <dbReference type="EMBL" id="CAB4571990.1"/>
    </source>
</evidence>
<feature type="transmembrane region" description="Helical" evidence="1">
    <location>
        <begin position="34"/>
        <end position="52"/>
    </location>
</feature>
<dbReference type="EMBL" id="CAEZTO010000009">
    <property type="protein sequence ID" value="CAB4571990.1"/>
    <property type="molecule type" value="Genomic_DNA"/>
</dbReference>
<gene>
    <name evidence="2" type="ORF">UFOPK1503_01131</name>
    <name evidence="3" type="ORF">UFOPK1693_00783</name>
</gene>
<dbReference type="AlphaFoldDB" id="A0A6J6E5Y4"/>
<feature type="transmembrane region" description="Helical" evidence="1">
    <location>
        <begin position="6"/>
        <end position="27"/>
    </location>
</feature>
<evidence type="ECO:0000313" key="2">
    <source>
        <dbReference type="EMBL" id="CAB4552157.1"/>
    </source>
</evidence>
<sequence>MESLAAVVATIFVGMIAIAILNLVLVVLTRRGKLKLWIGIVSNSITGIAAIFGISGAWALGAAPLFSVLAGSIILTLPKRNQ</sequence>
<accession>A0A6J6E5Y4</accession>
<dbReference type="EMBL" id="CAEZST010000030">
    <property type="protein sequence ID" value="CAB4552157.1"/>
    <property type="molecule type" value="Genomic_DNA"/>
</dbReference>